<dbReference type="EMBL" id="KZ451885">
    <property type="protein sequence ID" value="PKA66561.1"/>
    <property type="molecule type" value="Genomic_DNA"/>
</dbReference>
<keyword evidence="1" id="KW-0479">Metal-binding</keyword>
<dbReference type="PANTHER" id="PTHR31089">
    <property type="entry name" value="CYCLIC DOF FACTOR 2"/>
    <property type="match status" value="1"/>
</dbReference>
<sequence length="115" mass="12384">MADVQIGGGGGGGGGGGDLPCFKLFGTVIVAKEIRTEETEAAAAPEPQRAAAALACPRCKSRETKFCYFNNYNVNQPRHFCRNCHRYWTAGGAIRNVSSVAGRRRSRLSVGRELH</sequence>
<dbReference type="GO" id="GO:0005634">
    <property type="term" value="C:nucleus"/>
    <property type="evidence" value="ECO:0007669"/>
    <property type="project" value="UniProtKB-SubCell"/>
</dbReference>
<keyword evidence="6" id="KW-0804">Transcription</keyword>
<evidence type="ECO:0000256" key="5">
    <source>
        <dbReference type="ARBA" id="ARBA00023125"/>
    </source>
</evidence>
<proteinExistence type="predicted"/>
<evidence type="ECO:0000313" key="11">
    <source>
        <dbReference type="Proteomes" id="UP000236161"/>
    </source>
</evidence>
<gene>
    <name evidence="10" type="primary">CDF4</name>
    <name evidence="10" type="ORF">AXF42_Ash003215</name>
</gene>
<dbReference type="GO" id="GO:0003700">
    <property type="term" value="F:DNA-binding transcription factor activity"/>
    <property type="evidence" value="ECO:0007669"/>
    <property type="project" value="InterPro"/>
</dbReference>
<keyword evidence="11" id="KW-1185">Reference proteome</keyword>
<dbReference type="Pfam" id="PF02701">
    <property type="entry name" value="Zn_ribbon_Dof"/>
    <property type="match status" value="1"/>
</dbReference>
<dbReference type="PROSITE" id="PS50884">
    <property type="entry name" value="ZF_DOF_2"/>
    <property type="match status" value="1"/>
</dbReference>
<dbReference type="PROSITE" id="PS01361">
    <property type="entry name" value="ZF_DOF_1"/>
    <property type="match status" value="1"/>
</dbReference>
<dbReference type="STRING" id="1088818.A0A2I0BFI9"/>
<dbReference type="GO" id="GO:0003677">
    <property type="term" value="F:DNA binding"/>
    <property type="evidence" value="ECO:0007669"/>
    <property type="project" value="UniProtKB-UniRule"/>
</dbReference>
<evidence type="ECO:0000259" key="9">
    <source>
        <dbReference type="PROSITE" id="PS50884"/>
    </source>
</evidence>
<keyword evidence="7 8" id="KW-0539">Nucleus</keyword>
<evidence type="ECO:0000256" key="7">
    <source>
        <dbReference type="ARBA" id="ARBA00023242"/>
    </source>
</evidence>
<name>A0A2I0BFI9_9ASPA</name>
<evidence type="ECO:0000256" key="3">
    <source>
        <dbReference type="ARBA" id="ARBA00022833"/>
    </source>
</evidence>
<evidence type="ECO:0000313" key="10">
    <source>
        <dbReference type="EMBL" id="PKA66561.1"/>
    </source>
</evidence>
<evidence type="ECO:0000256" key="2">
    <source>
        <dbReference type="ARBA" id="ARBA00022771"/>
    </source>
</evidence>
<keyword evidence="3" id="KW-0862">Zinc</keyword>
<dbReference type="GO" id="GO:0008270">
    <property type="term" value="F:zinc ion binding"/>
    <property type="evidence" value="ECO:0007669"/>
    <property type="project" value="UniProtKB-KW"/>
</dbReference>
<feature type="domain" description="Dof-type" evidence="9">
    <location>
        <begin position="54"/>
        <end position="108"/>
    </location>
</feature>
<dbReference type="PANTHER" id="PTHR31089:SF22">
    <property type="entry name" value="CYCLIC DOF FACTOR 4"/>
    <property type="match status" value="1"/>
</dbReference>
<evidence type="ECO:0000256" key="1">
    <source>
        <dbReference type="ARBA" id="ARBA00022723"/>
    </source>
</evidence>
<evidence type="ECO:0000256" key="4">
    <source>
        <dbReference type="ARBA" id="ARBA00023015"/>
    </source>
</evidence>
<organism evidence="10 11">
    <name type="scientific">Apostasia shenzhenica</name>
    <dbReference type="NCBI Taxonomy" id="1088818"/>
    <lineage>
        <taxon>Eukaryota</taxon>
        <taxon>Viridiplantae</taxon>
        <taxon>Streptophyta</taxon>
        <taxon>Embryophyta</taxon>
        <taxon>Tracheophyta</taxon>
        <taxon>Spermatophyta</taxon>
        <taxon>Magnoliopsida</taxon>
        <taxon>Liliopsida</taxon>
        <taxon>Asparagales</taxon>
        <taxon>Orchidaceae</taxon>
        <taxon>Apostasioideae</taxon>
        <taxon>Apostasia</taxon>
    </lineage>
</organism>
<keyword evidence="4" id="KW-0805">Transcription regulation</keyword>
<evidence type="ECO:0000256" key="6">
    <source>
        <dbReference type="ARBA" id="ARBA00023163"/>
    </source>
</evidence>
<reference evidence="10 11" key="1">
    <citation type="journal article" date="2017" name="Nature">
        <title>The Apostasia genome and the evolution of orchids.</title>
        <authorList>
            <person name="Zhang G.Q."/>
            <person name="Liu K.W."/>
            <person name="Li Z."/>
            <person name="Lohaus R."/>
            <person name="Hsiao Y.Y."/>
            <person name="Niu S.C."/>
            <person name="Wang J.Y."/>
            <person name="Lin Y.C."/>
            <person name="Xu Q."/>
            <person name="Chen L.J."/>
            <person name="Yoshida K."/>
            <person name="Fujiwara S."/>
            <person name="Wang Z.W."/>
            <person name="Zhang Y.Q."/>
            <person name="Mitsuda N."/>
            <person name="Wang M."/>
            <person name="Liu G.H."/>
            <person name="Pecoraro L."/>
            <person name="Huang H.X."/>
            <person name="Xiao X.J."/>
            <person name="Lin M."/>
            <person name="Wu X.Y."/>
            <person name="Wu W.L."/>
            <person name="Chen Y.Y."/>
            <person name="Chang S.B."/>
            <person name="Sakamoto S."/>
            <person name="Ohme-Takagi M."/>
            <person name="Yagi M."/>
            <person name="Zeng S.J."/>
            <person name="Shen C.Y."/>
            <person name="Yeh C.M."/>
            <person name="Luo Y.B."/>
            <person name="Tsai W.C."/>
            <person name="Van de Peer Y."/>
            <person name="Liu Z.J."/>
        </authorList>
    </citation>
    <scope>NUCLEOTIDE SEQUENCE [LARGE SCALE GENOMIC DNA]</scope>
    <source>
        <strain evidence="11">cv. Shenzhen</strain>
        <tissue evidence="10">Stem</tissue>
    </source>
</reference>
<evidence type="ECO:0000256" key="8">
    <source>
        <dbReference type="PROSITE-ProRule" id="PRU00071"/>
    </source>
</evidence>
<dbReference type="AlphaFoldDB" id="A0A2I0BFI9"/>
<protein>
    <submittedName>
        <fullName evidence="10">Cyclic dof factor 4</fullName>
    </submittedName>
</protein>
<dbReference type="InterPro" id="IPR003851">
    <property type="entry name" value="Znf_Dof"/>
</dbReference>
<accession>A0A2I0BFI9</accession>
<dbReference type="OrthoDB" id="1927254at2759"/>
<dbReference type="InterPro" id="IPR045174">
    <property type="entry name" value="Dof"/>
</dbReference>
<comment type="subcellular location">
    <subcellularLocation>
        <location evidence="8">Nucleus</location>
    </subcellularLocation>
</comment>
<keyword evidence="5 8" id="KW-0238">DNA-binding</keyword>
<dbReference type="Proteomes" id="UP000236161">
    <property type="component" value="Unassembled WGS sequence"/>
</dbReference>
<keyword evidence="2 8" id="KW-0863">Zinc-finger</keyword>